<name>A0A1K1LHL9_9BACT</name>
<feature type="compositionally biased region" description="Basic and acidic residues" evidence="1">
    <location>
        <begin position="1"/>
        <end position="15"/>
    </location>
</feature>
<proteinExistence type="predicted"/>
<evidence type="ECO:0000313" key="2">
    <source>
        <dbReference type="EMBL" id="SFV74207.1"/>
    </source>
</evidence>
<dbReference type="KEGG" id="dpg:DESPIGER_2386"/>
<protein>
    <submittedName>
        <fullName evidence="2">Uncharacterized protein</fullName>
    </submittedName>
</protein>
<sequence length="57" mass="6267">MFHGSPHDFLDDAPKTLHTRHTASRKQVGDPPGRACPPWLPGPDRKAGQLTFPPVRA</sequence>
<dbReference type="EMBL" id="LT630450">
    <property type="protein sequence ID" value="SFV74207.1"/>
    <property type="molecule type" value="Genomic_DNA"/>
</dbReference>
<accession>A0A1K1LHL9</accession>
<organism evidence="2 3">
    <name type="scientific">Desulfovibrio piger</name>
    <dbReference type="NCBI Taxonomy" id="901"/>
    <lineage>
        <taxon>Bacteria</taxon>
        <taxon>Pseudomonadati</taxon>
        <taxon>Thermodesulfobacteriota</taxon>
        <taxon>Desulfovibrionia</taxon>
        <taxon>Desulfovibrionales</taxon>
        <taxon>Desulfovibrionaceae</taxon>
        <taxon>Desulfovibrio</taxon>
    </lineage>
</organism>
<feature type="region of interest" description="Disordered" evidence="1">
    <location>
        <begin position="1"/>
        <end position="57"/>
    </location>
</feature>
<reference evidence="3" key="1">
    <citation type="submission" date="2016-10" db="EMBL/GenBank/DDBJ databases">
        <authorList>
            <person name="Wegmann U."/>
        </authorList>
    </citation>
    <scope>NUCLEOTIDE SEQUENCE [LARGE SCALE GENOMIC DNA]</scope>
</reference>
<dbReference type="Proteomes" id="UP000186323">
    <property type="component" value="Chromosome I"/>
</dbReference>
<dbReference type="AlphaFoldDB" id="A0A1K1LHL9"/>
<evidence type="ECO:0000256" key="1">
    <source>
        <dbReference type="SAM" id="MobiDB-lite"/>
    </source>
</evidence>
<keyword evidence="3" id="KW-1185">Reference proteome</keyword>
<evidence type="ECO:0000313" key="3">
    <source>
        <dbReference type="Proteomes" id="UP000186323"/>
    </source>
</evidence>
<gene>
    <name evidence="2" type="ORF">DESPIGER_2386</name>
</gene>